<dbReference type="KEGG" id="ahm:TL08_20000"/>
<dbReference type="GO" id="GO:0004497">
    <property type="term" value="F:monooxygenase activity"/>
    <property type="evidence" value="ECO:0007669"/>
    <property type="project" value="UniProtKB-KW"/>
</dbReference>
<protein>
    <submittedName>
        <fullName evidence="9">Cytochrome P450</fullName>
        <ecNumber evidence="9">1.14.19.8</ecNumber>
    </submittedName>
</protein>
<keyword evidence="10" id="KW-1185">Reference proteome</keyword>
<dbReference type="GO" id="GO:0016705">
    <property type="term" value="F:oxidoreductase activity, acting on paired donors, with incorporation or reduction of molecular oxygen"/>
    <property type="evidence" value="ECO:0007669"/>
    <property type="project" value="InterPro"/>
</dbReference>
<feature type="transmembrane region" description="Helical" evidence="8">
    <location>
        <begin position="223"/>
        <end position="246"/>
    </location>
</feature>
<evidence type="ECO:0000256" key="3">
    <source>
        <dbReference type="ARBA" id="ARBA00022723"/>
    </source>
</evidence>
<name>A0AAC9HTT9_9PSEU</name>
<keyword evidence="8" id="KW-0472">Membrane</keyword>
<dbReference type="EMBL" id="CP014859">
    <property type="protein sequence ID" value="AOS64791.1"/>
    <property type="molecule type" value="Genomic_DNA"/>
</dbReference>
<evidence type="ECO:0000256" key="1">
    <source>
        <dbReference type="ARBA" id="ARBA00010617"/>
    </source>
</evidence>
<sequence length="391" mass="43280">MTTPVQLTLDQSYPFRLDDAVRRLQREACIHRVRTAPGDEAWLVTGHRQVRRLLDDPRLGRSHPAPDEAEQLGEPPVLASLLGGGESEQADSIRFRKLLQPLLSPRRVHEMRSRIEAITAETLDRIVAAGSRHVDLQRELAAPLPATVLADLLGVPENDRAQLLEWNDDLACWQNRAQSEQGLGNLIVYGRQLAAEKRRCPTDDVISQLVSAEGVDDDEASRLALALLVAGAATTMALGLGIVLLLENPEQLARLRHDPQLIPGAVEEILRALDKGGDGIVRYARTDLEVDGLTIRAGELLLLDAGSANHDPNVFREPQRFDVGRRENCHLTFGHGSYYCLGSALARVELQIAFEQLLARFPDLRLAVELEELRLNREVLAGGLMELPVTW</sequence>
<dbReference type="InterPro" id="IPR036396">
    <property type="entry name" value="Cyt_P450_sf"/>
</dbReference>
<comment type="similarity">
    <text evidence="1">Belongs to the cytochrome P450 family.</text>
</comment>
<evidence type="ECO:0000256" key="2">
    <source>
        <dbReference type="ARBA" id="ARBA00022617"/>
    </source>
</evidence>
<dbReference type="InterPro" id="IPR002397">
    <property type="entry name" value="Cyt_P450_B"/>
</dbReference>
<keyword evidence="4 9" id="KW-0560">Oxidoreductase</keyword>
<evidence type="ECO:0000256" key="7">
    <source>
        <dbReference type="SAM" id="MobiDB-lite"/>
    </source>
</evidence>
<dbReference type="GO" id="GO:0020037">
    <property type="term" value="F:heme binding"/>
    <property type="evidence" value="ECO:0007669"/>
    <property type="project" value="InterPro"/>
</dbReference>
<keyword evidence="8" id="KW-1133">Transmembrane helix</keyword>
<dbReference type="AlphaFoldDB" id="A0AAC9HTT9"/>
<feature type="region of interest" description="Disordered" evidence="7">
    <location>
        <begin position="55"/>
        <end position="74"/>
    </location>
</feature>
<dbReference type="GO" id="GO:0005506">
    <property type="term" value="F:iron ion binding"/>
    <property type="evidence" value="ECO:0007669"/>
    <property type="project" value="InterPro"/>
</dbReference>
<dbReference type="FunFam" id="1.10.630.10:FF:000018">
    <property type="entry name" value="Cytochrome P450 monooxygenase"/>
    <property type="match status" value="1"/>
</dbReference>
<evidence type="ECO:0000256" key="6">
    <source>
        <dbReference type="ARBA" id="ARBA00023033"/>
    </source>
</evidence>
<proteinExistence type="inferred from homology"/>
<evidence type="ECO:0000256" key="5">
    <source>
        <dbReference type="ARBA" id="ARBA00023004"/>
    </source>
</evidence>
<keyword evidence="6" id="KW-0503">Monooxygenase</keyword>
<dbReference type="EC" id="1.14.19.8" evidence="9"/>
<dbReference type="RefSeq" id="WP_069853935.1">
    <property type="nucleotide sequence ID" value="NZ_CP014859.1"/>
</dbReference>
<dbReference type="PRINTS" id="PR00359">
    <property type="entry name" value="BP450"/>
</dbReference>
<evidence type="ECO:0000313" key="10">
    <source>
        <dbReference type="Proteomes" id="UP000095210"/>
    </source>
</evidence>
<dbReference type="PANTHER" id="PTHR46696">
    <property type="entry name" value="P450, PUTATIVE (EUROFUNG)-RELATED"/>
    <property type="match status" value="1"/>
</dbReference>
<dbReference type="Gene3D" id="1.10.630.10">
    <property type="entry name" value="Cytochrome P450"/>
    <property type="match status" value="1"/>
</dbReference>
<organism evidence="9 10">
    <name type="scientific">Actinoalloteichus hymeniacidonis</name>
    <dbReference type="NCBI Taxonomy" id="340345"/>
    <lineage>
        <taxon>Bacteria</taxon>
        <taxon>Bacillati</taxon>
        <taxon>Actinomycetota</taxon>
        <taxon>Actinomycetes</taxon>
        <taxon>Pseudonocardiales</taxon>
        <taxon>Pseudonocardiaceae</taxon>
        <taxon>Actinoalloteichus</taxon>
    </lineage>
</organism>
<accession>A0AAC9HTT9</accession>
<evidence type="ECO:0000313" key="9">
    <source>
        <dbReference type="EMBL" id="AOS64791.1"/>
    </source>
</evidence>
<keyword evidence="8" id="KW-0812">Transmembrane</keyword>
<keyword evidence="5" id="KW-0408">Iron</keyword>
<dbReference type="PANTHER" id="PTHR46696:SF6">
    <property type="entry name" value="P450, PUTATIVE (EUROFUNG)-RELATED"/>
    <property type="match status" value="1"/>
</dbReference>
<evidence type="ECO:0000256" key="8">
    <source>
        <dbReference type="SAM" id="Phobius"/>
    </source>
</evidence>
<evidence type="ECO:0000256" key="4">
    <source>
        <dbReference type="ARBA" id="ARBA00023002"/>
    </source>
</evidence>
<keyword evidence="2" id="KW-0349">Heme</keyword>
<dbReference type="InterPro" id="IPR001128">
    <property type="entry name" value="Cyt_P450"/>
</dbReference>
<dbReference type="Proteomes" id="UP000095210">
    <property type="component" value="Chromosome"/>
</dbReference>
<gene>
    <name evidence="9" type="ORF">TL08_20000</name>
</gene>
<reference evidence="10" key="1">
    <citation type="submission" date="2016-03" db="EMBL/GenBank/DDBJ databases">
        <title>Complete genome sequence of the type strain Actinoalloteichus hymeniacidonis DSM 45092.</title>
        <authorList>
            <person name="Schaffert L."/>
            <person name="Albersmeier A."/>
            <person name="Winkler A."/>
            <person name="Kalinowski J."/>
            <person name="Zotchev S."/>
            <person name="Ruckert C."/>
        </authorList>
    </citation>
    <scope>NUCLEOTIDE SEQUENCE [LARGE SCALE GENOMIC DNA]</scope>
    <source>
        <strain evidence="10">HPA177(T) (DSM 45092(T))</strain>
    </source>
</reference>
<dbReference type="Pfam" id="PF00067">
    <property type="entry name" value="p450"/>
    <property type="match status" value="1"/>
</dbReference>
<keyword evidence="3" id="KW-0479">Metal-binding</keyword>
<dbReference type="SUPFAM" id="SSF48264">
    <property type="entry name" value="Cytochrome P450"/>
    <property type="match status" value="1"/>
</dbReference>